<comment type="catalytic activity">
    <reaction evidence="7 8">
        <text>a quinone + NADH + 5 H(+)(in) = a quinol + NAD(+) + 4 H(+)(out)</text>
        <dbReference type="Rhea" id="RHEA:57888"/>
        <dbReference type="ChEBI" id="CHEBI:15378"/>
        <dbReference type="ChEBI" id="CHEBI:24646"/>
        <dbReference type="ChEBI" id="CHEBI:57540"/>
        <dbReference type="ChEBI" id="CHEBI:57945"/>
        <dbReference type="ChEBI" id="CHEBI:132124"/>
    </reaction>
</comment>
<dbReference type="PROSITE" id="PS00643">
    <property type="entry name" value="COMPLEX1_75K_3"/>
    <property type="match status" value="1"/>
</dbReference>
<dbReference type="EMBL" id="JADBEF010000001">
    <property type="protein sequence ID" value="MBE1564935.1"/>
    <property type="molecule type" value="Genomic_DNA"/>
</dbReference>
<evidence type="ECO:0000256" key="7">
    <source>
        <dbReference type="ARBA" id="ARBA00047712"/>
    </source>
</evidence>
<evidence type="ECO:0000313" key="12">
    <source>
        <dbReference type="Proteomes" id="UP000661607"/>
    </source>
</evidence>
<dbReference type="PROSITE" id="PS00642">
    <property type="entry name" value="COMPLEX1_75K_2"/>
    <property type="match status" value="1"/>
</dbReference>
<dbReference type="InterPro" id="IPR054351">
    <property type="entry name" value="NADH_UbQ_OxRdtase_ferredoxin"/>
</dbReference>
<dbReference type="InterPro" id="IPR036010">
    <property type="entry name" value="2Fe-2S_ferredoxin-like_sf"/>
</dbReference>
<dbReference type="SMART" id="SM00929">
    <property type="entry name" value="NADH-G_4Fe-4S_3"/>
    <property type="match status" value="1"/>
</dbReference>
<dbReference type="InterPro" id="IPR006963">
    <property type="entry name" value="Mopterin_OxRdtase_4Fe-4S_dom"/>
</dbReference>
<evidence type="ECO:0000259" key="9">
    <source>
        <dbReference type="PROSITE" id="PS51669"/>
    </source>
</evidence>
<dbReference type="InterPro" id="IPR006656">
    <property type="entry name" value="Mopterin_OxRdtase"/>
</dbReference>
<dbReference type="SMART" id="SM00926">
    <property type="entry name" value="Molybdop_Fe4S4"/>
    <property type="match status" value="1"/>
</dbReference>
<dbReference type="Gene3D" id="3.30.70.20">
    <property type="match status" value="1"/>
</dbReference>
<evidence type="ECO:0000256" key="1">
    <source>
        <dbReference type="ARBA" id="ARBA00022485"/>
    </source>
</evidence>
<dbReference type="InterPro" id="IPR019574">
    <property type="entry name" value="NADH_UbQ_OxRdtase_Gsu_4Fe4S-bd"/>
</dbReference>
<evidence type="ECO:0000256" key="8">
    <source>
        <dbReference type="RuleBase" id="RU003525"/>
    </source>
</evidence>
<keyword evidence="1 8" id="KW-0004">4Fe-4S</keyword>
<comment type="similarity">
    <text evidence="8">Belongs to the complex I 75 kDa subunit family.</text>
</comment>
<evidence type="ECO:0000256" key="2">
    <source>
        <dbReference type="ARBA" id="ARBA00022723"/>
    </source>
</evidence>
<comment type="cofactor">
    <cofactor evidence="8">
        <name>[4Fe-4S] cluster</name>
        <dbReference type="ChEBI" id="CHEBI:49883"/>
    </cofactor>
</comment>
<evidence type="ECO:0000313" key="11">
    <source>
        <dbReference type="EMBL" id="MBE1564935.1"/>
    </source>
</evidence>
<dbReference type="Gene3D" id="2.20.25.90">
    <property type="entry name" value="ADC-like domains"/>
    <property type="match status" value="1"/>
</dbReference>
<dbReference type="Pfam" id="PF10588">
    <property type="entry name" value="NADH-G_4Fe-4S_3"/>
    <property type="match status" value="1"/>
</dbReference>
<keyword evidence="5 8" id="KW-0411">Iron-sulfur</keyword>
<dbReference type="RefSeq" id="WP_192779233.1">
    <property type="nucleotide sequence ID" value="NZ_BAAASY010000009.1"/>
</dbReference>
<dbReference type="Pfam" id="PF22117">
    <property type="entry name" value="Fer4_Nqo3"/>
    <property type="match status" value="1"/>
</dbReference>
<comment type="function">
    <text evidence="8">NDH-1 shuttles electrons from NADH, via FMN and iron-sulfur (Fe-S) centers, to quinones in the respiratory chain. Couples the redox reaction to proton translocation (for every two electrons transferred, four hydrogen ions are translocated across the cytoplasmic membrane), and thus conserves the redox energy in a proton gradient.</text>
</comment>
<keyword evidence="8" id="KW-0874">Quinone</keyword>
<keyword evidence="8" id="KW-0001">2Fe-2S</keyword>
<dbReference type="InterPro" id="IPR000283">
    <property type="entry name" value="NADH_UbQ_OxRdtase_75kDa_su_CS"/>
</dbReference>
<dbReference type="Proteomes" id="UP000661607">
    <property type="component" value="Unassembled WGS sequence"/>
</dbReference>
<evidence type="ECO:0000256" key="5">
    <source>
        <dbReference type="ARBA" id="ARBA00023014"/>
    </source>
</evidence>
<dbReference type="Pfam" id="PF13510">
    <property type="entry name" value="Fer2_4"/>
    <property type="match status" value="1"/>
</dbReference>
<dbReference type="NCBIfam" id="NF005895">
    <property type="entry name" value="PRK07860.1"/>
    <property type="match status" value="1"/>
</dbReference>
<dbReference type="EC" id="7.1.1.-" evidence="8"/>
<protein>
    <recommendedName>
        <fullName evidence="8">NADH-quinone oxidoreductase</fullName>
        <ecNumber evidence="8">7.1.1.-</ecNumber>
    </recommendedName>
</protein>
<feature type="domain" description="4Fe-4S Mo/W bis-MGD-type" evidence="9">
    <location>
        <begin position="233"/>
        <end position="289"/>
    </location>
</feature>
<dbReference type="PANTHER" id="PTHR43105:SF12">
    <property type="entry name" value="NADH-QUINONE OXIDOREDUCTASE SUBUNIT G"/>
    <property type="match status" value="1"/>
</dbReference>
<organism evidence="11 12">
    <name type="scientific">Nonomuraea africana</name>
    <dbReference type="NCBI Taxonomy" id="46171"/>
    <lineage>
        <taxon>Bacteria</taxon>
        <taxon>Bacillati</taxon>
        <taxon>Actinomycetota</taxon>
        <taxon>Actinomycetes</taxon>
        <taxon>Streptosporangiales</taxon>
        <taxon>Streptosporangiaceae</taxon>
        <taxon>Nonomuraea</taxon>
    </lineage>
</organism>
<dbReference type="SUPFAM" id="SSF54862">
    <property type="entry name" value="4Fe-4S ferredoxins"/>
    <property type="match status" value="1"/>
</dbReference>
<keyword evidence="3 8" id="KW-1278">Translocase</keyword>
<dbReference type="Gene3D" id="3.10.20.740">
    <property type="match status" value="1"/>
</dbReference>
<dbReference type="Pfam" id="PF04879">
    <property type="entry name" value="Molybdop_Fe4S4"/>
    <property type="match status" value="1"/>
</dbReference>
<name>A0ABR9KSC5_9ACTN</name>
<gene>
    <name evidence="11" type="ORF">H4W81_007714</name>
</gene>
<dbReference type="PROSITE" id="PS00641">
    <property type="entry name" value="COMPLEX1_75K_1"/>
    <property type="match status" value="1"/>
</dbReference>
<comment type="cofactor">
    <cofactor evidence="8">
        <name>[2Fe-2S] cluster</name>
        <dbReference type="ChEBI" id="CHEBI:190135"/>
    </cofactor>
    <text evidence="8">Binds 1 [2Fe-2S] cluster per subunit.</text>
</comment>
<dbReference type="PROSITE" id="PS51839">
    <property type="entry name" value="4FE4S_HC3"/>
    <property type="match status" value="1"/>
</dbReference>
<reference evidence="11 12" key="1">
    <citation type="submission" date="2020-10" db="EMBL/GenBank/DDBJ databases">
        <title>Sequencing the genomes of 1000 actinobacteria strains.</title>
        <authorList>
            <person name="Klenk H.-P."/>
        </authorList>
    </citation>
    <scope>NUCLEOTIDE SEQUENCE [LARGE SCALE GENOMIC DNA]</scope>
    <source>
        <strain evidence="11 12">DSM 43748</strain>
    </source>
</reference>
<keyword evidence="6 8" id="KW-0520">NAD</keyword>
<accession>A0ABR9KSC5</accession>
<evidence type="ECO:0000256" key="4">
    <source>
        <dbReference type="ARBA" id="ARBA00023004"/>
    </source>
</evidence>
<dbReference type="SUPFAM" id="SSF53706">
    <property type="entry name" value="Formate dehydrogenase/DMSO reductase, domains 1-3"/>
    <property type="match status" value="1"/>
</dbReference>
<dbReference type="Gene3D" id="3.40.228.10">
    <property type="entry name" value="Dimethylsulfoxide Reductase, domain 2"/>
    <property type="match status" value="1"/>
</dbReference>
<comment type="caution">
    <text evidence="11">The sequence shown here is derived from an EMBL/GenBank/DDBJ whole genome shotgun (WGS) entry which is preliminary data.</text>
</comment>
<dbReference type="InterPro" id="IPR050123">
    <property type="entry name" value="Prok_molybdopt-oxidoreductase"/>
</dbReference>
<dbReference type="Gene3D" id="3.40.50.740">
    <property type="match status" value="2"/>
</dbReference>
<dbReference type="PANTHER" id="PTHR43105">
    <property type="entry name" value="RESPIRATORY NITRATE REDUCTASE"/>
    <property type="match status" value="1"/>
</dbReference>
<keyword evidence="4 8" id="KW-0408">Iron</keyword>
<keyword evidence="12" id="KW-1185">Reference proteome</keyword>
<dbReference type="Pfam" id="PF00384">
    <property type="entry name" value="Molybdopterin"/>
    <property type="match status" value="1"/>
</dbReference>
<sequence length="790" mass="83261">MTTTAVETTVVTLTIDGFQVSVPKGTLIIRAAELLGIQIPRFCDHPLLDPAANCRQCLVDIPDAGNGRGFPKPQPSCAIEVAEGMVVQTQLTSPVAEKAQRSAMELLLMNHPLDCPVCDKGGECPLQNQAMSNGQGESRFHEHKRTFPKPLPLSAQVLLDRERCVQCARCIRFSDEIAGDPLIDFFERGAKEQVGIADGKPFDSYFSGNTIQICPVGALTSGAYRFRARPFDLVSTPSACEHCASGCALRTDHRRGKVTRRLAGMDMQVNEEWNCDKGRFAFTYATQPDRLKTPLVRNEEGLLVPASWPEALAAAAAGLAKARGKAGVLVGGRVTVEDAYAYAKFARVALGTNDVDFRARPHSAEEAQFLAHAVAGKGIEISYADLEQAPAVLLVGFEPDEESPIVFLRLRKAWRKKGLKVTSIAPFAGEGLAKMGGTLIRTVPGGEADALDELGSVAEGTIILAGERLAAVPGALSALVRLSAASGAKLAWIPRRAGERGAVEAGALPNLLPIGRPVDDESARAEVARAWNVGSLPATPGRGTDAMLAAALNEELDALLVAGVDPYDLADPEAALAALENTPFIVSLEIRASAVTDRADVVLPVAAVAEKAGTFVNWEGRGRSFERALKVPGLMSDLGVIAAIADHMDVHLGLPDAAAARKELSGLGAWRGSRVSAPNGSARPQGRPQQGEAVLAAWHQLLDAGRLQDGEPYLAGTARAVEALLSESTAAEIGVVDGGKIVIGETVSLPVRVADLPDRVVWVPANSAGSSVTRDLRAVAGDIVKIGSAS</sequence>
<feature type="domain" description="4Fe-4S His(Cys)3-ligated-type" evidence="10">
    <location>
        <begin position="95"/>
        <end position="134"/>
    </location>
</feature>
<keyword evidence="2 8" id="KW-0479">Metal-binding</keyword>
<dbReference type="NCBIfam" id="TIGR01973">
    <property type="entry name" value="NuoG"/>
    <property type="match status" value="1"/>
</dbReference>
<proteinExistence type="inferred from homology"/>
<evidence type="ECO:0000259" key="10">
    <source>
        <dbReference type="PROSITE" id="PS51839"/>
    </source>
</evidence>
<dbReference type="SUPFAM" id="SSF54292">
    <property type="entry name" value="2Fe-2S ferredoxin-like"/>
    <property type="match status" value="1"/>
</dbReference>
<dbReference type="InterPro" id="IPR010228">
    <property type="entry name" value="NADH_UbQ_OxRdtase_Gsu"/>
</dbReference>
<dbReference type="PROSITE" id="PS51669">
    <property type="entry name" value="4FE4S_MOW_BIS_MGD"/>
    <property type="match status" value="1"/>
</dbReference>
<evidence type="ECO:0000256" key="6">
    <source>
        <dbReference type="ARBA" id="ARBA00023027"/>
    </source>
</evidence>
<evidence type="ECO:0000256" key="3">
    <source>
        <dbReference type="ARBA" id="ARBA00022967"/>
    </source>
</evidence>